<reference evidence="2 3" key="1">
    <citation type="journal article" date="2018" name="Int. J. Syst. Evol. Microbiol.">
        <title>Lactobacillus bambusae sp. nov., isolated from a traditional fermented Ma-bamboo shoots of Taiwan.</title>
        <authorList>
            <person name="Wang L.-T."/>
        </authorList>
    </citation>
    <scope>NUCLEOTIDE SEQUENCE [LARGE SCALE GENOMIC DNA]</scope>
    <source>
        <strain evidence="2 3">BS-W1</strain>
    </source>
</reference>
<name>A0A2V1MZZ1_9LACO</name>
<accession>A0A2V1MZZ1</accession>
<dbReference type="RefSeq" id="WP_109250589.1">
    <property type="nucleotide sequence ID" value="NZ_QCXQ01000003.1"/>
</dbReference>
<dbReference type="AlphaFoldDB" id="A0A2V1MZZ1"/>
<feature type="transmembrane region" description="Helical" evidence="1">
    <location>
        <begin position="35"/>
        <end position="54"/>
    </location>
</feature>
<evidence type="ECO:0008006" key="4">
    <source>
        <dbReference type="Google" id="ProtNLM"/>
    </source>
</evidence>
<evidence type="ECO:0000313" key="3">
    <source>
        <dbReference type="Proteomes" id="UP000245080"/>
    </source>
</evidence>
<keyword evidence="3" id="KW-1185">Reference proteome</keyword>
<keyword evidence="1" id="KW-0472">Membrane</keyword>
<dbReference type="EMBL" id="QCXQ01000003">
    <property type="protein sequence ID" value="PWF99734.1"/>
    <property type="molecule type" value="Genomic_DNA"/>
</dbReference>
<protein>
    <recommendedName>
        <fullName evidence="4">Holin</fullName>
    </recommendedName>
</protein>
<comment type="caution">
    <text evidence="2">The sequence shown here is derived from an EMBL/GenBank/DDBJ whole genome shotgun (WGS) entry which is preliminary data.</text>
</comment>
<evidence type="ECO:0000256" key="1">
    <source>
        <dbReference type="SAM" id="Phobius"/>
    </source>
</evidence>
<keyword evidence="1" id="KW-0812">Transmembrane</keyword>
<sequence>MEQLMMALSGVCAWLTAIATTYGFMQEALPALRDGWFWLVVLGLTGFGLGANRFRVSESHRDRYLKQVQKHIREIK</sequence>
<proteinExistence type="predicted"/>
<organism evidence="2 3">
    <name type="scientific">Levilactobacillus bambusae</name>
    <dbReference type="NCBI Taxonomy" id="2024736"/>
    <lineage>
        <taxon>Bacteria</taxon>
        <taxon>Bacillati</taxon>
        <taxon>Bacillota</taxon>
        <taxon>Bacilli</taxon>
        <taxon>Lactobacillales</taxon>
        <taxon>Lactobacillaceae</taxon>
        <taxon>Levilactobacillus</taxon>
    </lineage>
</organism>
<dbReference type="Proteomes" id="UP000245080">
    <property type="component" value="Unassembled WGS sequence"/>
</dbReference>
<evidence type="ECO:0000313" key="2">
    <source>
        <dbReference type="EMBL" id="PWF99734.1"/>
    </source>
</evidence>
<keyword evidence="1" id="KW-1133">Transmembrane helix</keyword>
<gene>
    <name evidence="2" type="ORF">DCM90_06650</name>
</gene>